<geneLocation type="plasmid" evidence="4">
    <name>pmdjk44.1</name>
</geneLocation>
<dbReference type="Pfam" id="PF17765">
    <property type="entry name" value="MLTR_LBD"/>
    <property type="match status" value="1"/>
</dbReference>
<proteinExistence type="predicted"/>
<organism evidence="3 4">
    <name type="scientific">Streptomyces alboflavus</name>
    <dbReference type="NCBI Taxonomy" id="67267"/>
    <lineage>
        <taxon>Bacteria</taxon>
        <taxon>Bacillati</taxon>
        <taxon>Actinomycetota</taxon>
        <taxon>Actinomycetes</taxon>
        <taxon>Kitasatosporales</taxon>
        <taxon>Streptomycetaceae</taxon>
        <taxon>Streptomyces</taxon>
    </lineage>
</organism>
<sequence length="279" mass="31245">MDKQRFGQILGRARQRTDAADYPELPELRHKAGLPAERGSGPGGRRLHCLSQVEVSLLLGFDAAQDNYARLERGLIANPSDELLRQVATVLRLQEHQWHDLYIAAHGHKAPRPLQAVISLAVQGNWSWAIEGQRHAAYLSDGAWNVLAYNSAAEALFNPMPKNMMRWMLSLAPEQRSRAAMPDWAESWGPVALSQLRTALAERSEACGTLQQIEREVLAEPELRAMYNSFLDSYIHPDGTRRLMVHGTLREKGVMDAVASTPMGAPHYRVLIMKWTPLA</sequence>
<dbReference type="EMBL" id="CP023976">
    <property type="protein sequence ID" value="ATM24578.1"/>
    <property type="molecule type" value="Genomic_DNA"/>
</dbReference>
<gene>
    <name evidence="3" type="ORF">SMD44_p10079</name>
</gene>
<dbReference type="PANTHER" id="PTHR35010">
    <property type="entry name" value="BLL4672 PROTEIN-RELATED"/>
    <property type="match status" value="1"/>
</dbReference>
<feature type="domain" description="MmyB-like transcription regulator ligand binding" evidence="2">
    <location>
        <begin position="134"/>
        <end position="226"/>
    </location>
</feature>
<dbReference type="AlphaFoldDB" id="A0A291W3I0"/>
<name>A0A291W3I0_9ACTN</name>
<evidence type="ECO:0000313" key="4">
    <source>
        <dbReference type="Proteomes" id="UP000195880"/>
    </source>
</evidence>
<dbReference type="OrthoDB" id="4316502at2"/>
<dbReference type="RefSeq" id="WP_100112418.1">
    <property type="nucleotide sequence ID" value="NZ_CP023976.1"/>
</dbReference>
<dbReference type="Gene3D" id="3.30.450.180">
    <property type="match status" value="1"/>
</dbReference>
<protein>
    <recommendedName>
        <fullName evidence="2">MmyB-like transcription regulator ligand binding domain-containing protein</fullName>
    </recommendedName>
</protein>
<feature type="region of interest" description="Disordered" evidence="1">
    <location>
        <begin position="20"/>
        <end position="43"/>
    </location>
</feature>
<evidence type="ECO:0000313" key="3">
    <source>
        <dbReference type="EMBL" id="ATM24578.1"/>
    </source>
</evidence>
<evidence type="ECO:0000259" key="2">
    <source>
        <dbReference type="Pfam" id="PF17765"/>
    </source>
</evidence>
<dbReference type="PANTHER" id="PTHR35010:SF2">
    <property type="entry name" value="BLL4672 PROTEIN"/>
    <property type="match status" value="1"/>
</dbReference>
<keyword evidence="4" id="KW-1185">Reference proteome</keyword>
<reference evidence="3 4" key="1">
    <citation type="submission" date="2017-10" db="EMBL/GenBank/DDBJ databases">
        <title>Streptomyces alboflavus Genome sequencing and assembly.</title>
        <authorList>
            <person name="Wang Y."/>
            <person name="Du B."/>
            <person name="Ding Y."/>
            <person name="Liu H."/>
            <person name="Hou Q."/>
            <person name="Liu K."/>
            <person name="Wang C."/>
            <person name="Yao L."/>
        </authorList>
    </citation>
    <scope>NUCLEOTIDE SEQUENCE [LARGE SCALE GENOMIC DNA]</scope>
    <source>
        <strain evidence="3 4">MDJK44</strain>
        <plasmid evidence="4">Plasmid pmdjk44.1</plasmid>
    </source>
</reference>
<dbReference type="Proteomes" id="UP000195880">
    <property type="component" value="Plasmid pMDJK44.1"/>
</dbReference>
<accession>A0A291W3I0</accession>
<dbReference type="KEGG" id="salf:SMD44_p10079"/>
<keyword evidence="3" id="KW-0614">Plasmid</keyword>
<dbReference type="InterPro" id="IPR041413">
    <property type="entry name" value="MLTR_LBD"/>
</dbReference>
<evidence type="ECO:0000256" key="1">
    <source>
        <dbReference type="SAM" id="MobiDB-lite"/>
    </source>
</evidence>